<name>F8PZD4_SERL3</name>
<dbReference type="HOGENOM" id="CLU_1210423_0_0_1"/>
<reference evidence="2" key="1">
    <citation type="journal article" date="2011" name="Science">
        <title>The plant cell wall-decomposing machinery underlies the functional diversity of forest fungi.</title>
        <authorList>
            <person name="Eastwood D.C."/>
            <person name="Floudas D."/>
            <person name="Binder M."/>
            <person name="Majcherczyk A."/>
            <person name="Schneider P."/>
            <person name="Aerts A."/>
            <person name="Asiegbu F.O."/>
            <person name="Baker S.E."/>
            <person name="Barry K."/>
            <person name="Bendiksby M."/>
            <person name="Blumentritt M."/>
            <person name="Coutinho P.M."/>
            <person name="Cullen D."/>
            <person name="de Vries R.P."/>
            <person name="Gathman A."/>
            <person name="Goodell B."/>
            <person name="Henrissat B."/>
            <person name="Ihrmark K."/>
            <person name="Kauserud H."/>
            <person name="Kohler A."/>
            <person name="LaButti K."/>
            <person name="Lapidus A."/>
            <person name="Lavin J.L."/>
            <person name="Lee Y.-H."/>
            <person name="Lindquist E."/>
            <person name="Lilly W."/>
            <person name="Lucas S."/>
            <person name="Morin E."/>
            <person name="Murat C."/>
            <person name="Oguiza J.A."/>
            <person name="Park J."/>
            <person name="Pisabarro A.G."/>
            <person name="Riley R."/>
            <person name="Rosling A."/>
            <person name="Salamov A."/>
            <person name="Schmidt O."/>
            <person name="Schmutz J."/>
            <person name="Skrede I."/>
            <person name="Stenlid J."/>
            <person name="Wiebenga A."/>
            <person name="Xie X."/>
            <person name="Kuees U."/>
            <person name="Hibbett D.S."/>
            <person name="Hoffmeister D."/>
            <person name="Hoegberg N."/>
            <person name="Martin F."/>
            <person name="Grigoriev I.V."/>
            <person name="Watkinson S.C."/>
        </authorList>
    </citation>
    <scope>NUCLEOTIDE SEQUENCE [LARGE SCALE GENOMIC DNA]</scope>
    <source>
        <strain evidence="2">strain S7.3</strain>
    </source>
</reference>
<sequence length="229" mass="25234">MSQRHSSQESNTRDALSECVPCVVGGSGKVDAIFAKYFAGLNAVVVDLVGQTTLPVPQQERELLRIAAHSSSDSTPSVAVCQHYYKNFKEVYPNTWKITLETYDQAPVHPDIPQAGAQCVQHFEERQKNLVKLVKTLAKNHIFEVALLMAGNNVKEDGALGTSHTTRGAENFFQDRCRASNNDIIGHFKAHIYNIIPLNAIAEGLDGTVEYAPRLSISYKVNTPKSHEA</sequence>
<evidence type="ECO:0000313" key="2">
    <source>
        <dbReference type="Proteomes" id="UP000008063"/>
    </source>
</evidence>
<accession>F8PZD4</accession>
<keyword evidence="2" id="KW-1185">Reference proteome</keyword>
<proteinExistence type="predicted"/>
<organism evidence="2">
    <name type="scientific">Serpula lacrymans var. lacrymans (strain S7.3)</name>
    <name type="common">Dry rot fungus</name>
    <dbReference type="NCBI Taxonomy" id="936435"/>
    <lineage>
        <taxon>Eukaryota</taxon>
        <taxon>Fungi</taxon>
        <taxon>Dikarya</taxon>
        <taxon>Basidiomycota</taxon>
        <taxon>Agaricomycotina</taxon>
        <taxon>Agaricomycetes</taxon>
        <taxon>Agaricomycetidae</taxon>
        <taxon>Boletales</taxon>
        <taxon>Coniophorineae</taxon>
        <taxon>Serpulaceae</taxon>
        <taxon>Serpula</taxon>
    </lineage>
</organism>
<dbReference type="Proteomes" id="UP000008063">
    <property type="component" value="Unassembled WGS sequence"/>
</dbReference>
<dbReference type="OrthoDB" id="2665953at2759"/>
<evidence type="ECO:0000313" key="1">
    <source>
        <dbReference type="EMBL" id="EGN98256.1"/>
    </source>
</evidence>
<dbReference type="AlphaFoldDB" id="F8PZD4"/>
<gene>
    <name evidence="1" type="ORF">SERLA73DRAFT_74482</name>
</gene>
<protein>
    <submittedName>
        <fullName evidence="1">Uncharacterized protein</fullName>
    </submittedName>
</protein>
<dbReference type="EMBL" id="GL945481">
    <property type="protein sequence ID" value="EGN98256.1"/>
    <property type="molecule type" value="Genomic_DNA"/>
</dbReference>
<dbReference type="InParanoid" id="F8PZD4"/>